<evidence type="ECO:0000256" key="1">
    <source>
        <dbReference type="SAM" id="MobiDB-lite"/>
    </source>
</evidence>
<dbReference type="Proteomes" id="UP000251314">
    <property type="component" value="Unassembled WGS sequence"/>
</dbReference>
<dbReference type="Proteomes" id="UP000736787">
    <property type="component" value="Unassembled WGS sequence"/>
</dbReference>
<keyword evidence="8" id="KW-1185">Reference proteome</keyword>
<dbReference type="EMBL" id="RCMK01000301">
    <property type="protein sequence ID" value="KAG2937739.1"/>
    <property type="molecule type" value="Genomic_DNA"/>
</dbReference>
<feature type="region of interest" description="Disordered" evidence="1">
    <location>
        <begin position="40"/>
        <end position="61"/>
    </location>
</feature>
<dbReference type="VEuPathDB" id="FungiDB:PC110_g13116"/>
<reference evidence="2" key="2">
    <citation type="submission" date="2018-10" db="EMBL/GenBank/DDBJ databases">
        <title>Effector identification in a new, highly contiguous assembly of the strawberry crown rot pathogen Phytophthora cactorum.</title>
        <authorList>
            <person name="Armitage A.D."/>
            <person name="Nellist C.F."/>
            <person name="Bates H."/>
            <person name="Vickerstaff R.J."/>
            <person name="Harrison R.J."/>
        </authorList>
    </citation>
    <scope>NUCLEOTIDE SEQUENCE</scope>
    <source>
        <strain evidence="2">15-7</strain>
        <strain evidence="3">4032</strain>
        <strain evidence="4">4040</strain>
        <strain evidence="5">P415</strain>
        <strain evidence="6">P421</strain>
    </source>
</reference>
<evidence type="ECO:0000313" key="8">
    <source>
        <dbReference type="Proteomes" id="UP000251314"/>
    </source>
</evidence>
<evidence type="ECO:0000313" key="5">
    <source>
        <dbReference type="EMBL" id="KAG2980954.1"/>
    </source>
</evidence>
<dbReference type="PANTHER" id="PTHR46599">
    <property type="entry name" value="PIGGYBAC TRANSPOSABLE ELEMENT-DERIVED PROTEIN 4"/>
    <property type="match status" value="1"/>
</dbReference>
<organism evidence="7 8">
    <name type="scientific">Phytophthora cactorum</name>
    <dbReference type="NCBI Taxonomy" id="29920"/>
    <lineage>
        <taxon>Eukaryota</taxon>
        <taxon>Sar</taxon>
        <taxon>Stramenopiles</taxon>
        <taxon>Oomycota</taxon>
        <taxon>Peronosporomycetes</taxon>
        <taxon>Peronosporales</taxon>
        <taxon>Peronosporaceae</taxon>
        <taxon>Phytophthora</taxon>
    </lineage>
</organism>
<evidence type="ECO:0008006" key="9">
    <source>
        <dbReference type="Google" id="ProtNLM"/>
    </source>
</evidence>
<evidence type="ECO:0000313" key="3">
    <source>
        <dbReference type="EMBL" id="KAG2919618.1"/>
    </source>
</evidence>
<sequence length="176" mass="20217">MVNAYITHKEACRLDGVASLQRVEWFKLLHKQLLQLTDEDFKTAGPSPSPMGRKRRHKTSHTHKQLDDWVIVSGVQKRRQRACKVCSLYRGEQKKSFQTTYYCEDSLQGDAKCFLCPKARRGTDTTCFQVEHDDFECGASIPNHLGQRVVLRRAPKTAGVRKKTHRAIVSEEKEES</sequence>
<dbReference type="STRING" id="29920.A0A329S0W9"/>
<proteinExistence type="predicted"/>
<dbReference type="EMBL" id="RCMI01000290">
    <property type="protein sequence ID" value="KAG2919618.1"/>
    <property type="molecule type" value="Genomic_DNA"/>
</dbReference>
<evidence type="ECO:0000313" key="6">
    <source>
        <dbReference type="EMBL" id="KAG3209155.1"/>
    </source>
</evidence>
<protein>
    <recommendedName>
        <fullName evidence="9">PiggyBac transposable element-derived protein 4 C-terminal zinc-ribbon domain-containing protein</fullName>
    </recommendedName>
</protein>
<dbReference type="Proteomes" id="UP000774804">
    <property type="component" value="Unassembled WGS sequence"/>
</dbReference>
<reference evidence="7 8" key="1">
    <citation type="submission" date="2018-01" db="EMBL/GenBank/DDBJ databases">
        <title>Draft genome of the strawberry crown rot pathogen Phytophthora cactorum.</title>
        <authorList>
            <person name="Armitage A.D."/>
            <person name="Lysoe E."/>
            <person name="Nellist C.F."/>
            <person name="Harrison R.J."/>
            <person name="Brurberg M.B."/>
        </authorList>
    </citation>
    <scope>NUCLEOTIDE SEQUENCE [LARGE SCALE GENOMIC DNA]</scope>
    <source>
        <strain evidence="7 8">10300</strain>
    </source>
</reference>
<dbReference type="OrthoDB" id="123591at2759"/>
<comment type="caution">
    <text evidence="7">The sequence shown here is derived from an EMBL/GenBank/DDBJ whole genome shotgun (WGS) entry which is preliminary data.</text>
</comment>
<evidence type="ECO:0000313" key="4">
    <source>
        <dbReference type="EMBL" id="KAG2937739.1"/>
    </source>
</evidence>
<dbReference type="Proteomes" id="UP000760860">
    <property type="component" value="Unassembled WGS sequence"/>
</dbReference>
<evidence type="ECO:0000313" key="7">
    <source>
        <dbReference type="EMBL" id="RAW30534.1"/>
    </source>
</evidence>
<name>A0A329S0W9_9STRA</name>
<evidence type="ECO:0000313" key="2">
    <source>
        <dbReference type="EMBL" id="KAG2857076.1"/>
    </source>
</evidence>
<dbReference type="EMBL" id="RCMG01000305">
    <property type="protein sequence ID" value="KAG2857076.1"/>
    <property type="molecule type" value="Genomic_DNA"/>
</dbReference>
<accession>A0A329S0W9</accession>
<dbReference type="EMBL" id="RCMV01001321">
    <property type="protein sequence ID" value="KAG3209155.1"/>
    <property type="molecule type" value="Genomic_DNA"/>
</dbReference>
<dbReference type="PANTHER" id="PTHR46599:SF3">
    <property type="entry name" value="PIGGYBAC TRANSPOSABLE ELEMENT-DERIVED PROTEIN 4"/>
    <property type="match status" value="1"/>
</dbReference>
<feature type="compositionally biased region" description="Basic residues" evidence="1">
    <location>
        <begin position="52"/>
        <end position="61"/>
    </location>
</feature>
<gene>
    <name evidence="7" type="ORF">PC110_g13116</name>
    <name evidence="2" type="ORF">PC113_g11018</name>
    <name evidence="3" type="ORF">PC115_g10080</name>
    <name evidence="4" type="ORF">PC117_g11546</name>
    <name evidence="5" type="ORF">PC118_g10883</name>
    <name evidence="6" type="ORF">PC129_g19830</name>
</gene>
<dbReference type="EMBL" id="MJFZ01000365">
    <property type="protein sequence ID" value="RAW30534.1"/>
    <property type="molecule type" value="Genomic_DNA"/>
</dbReference>
<dbReference type="Proteomes" id="UP000697107">
    <property type="component" value="Unassembled WGS sequence"/>
</dbReference>
<dbReference type="AlphaFoldDB" id="A0A329S0W9"/>
<dbReference type="EMBL" id="RCML01000320">
    <property type="protein sequence ID" value="KAG2980954.1"/>
    <property type="molecule type" value="Genomic_DNA"/>
</dbReference>
<dbReference type="Proteomes" id="UP000735874">
    <property type="component" value="Unassembled WGS sequence"/>
</dbReference>